<comment type="catalytic activity">
    <reaction evidence="10">
        <text>L-seryl-[protein] + ATP = O-phospho-L-seryl-[protein] + ADP + H(+)</text>
        <dbReference type="Rhea" id="RHEA:17989"/>
        <dbReference type="Rhea" id="RHEA-COMP:9863"/>
        <dbReference type="Rhea" id="RHEA-COMP:11604"/>
        <dbReference type="ChEBI" id="CHEBI:15378"/>
        <dbReference type="ChEBI" id="CHEBI:29999"/>
        <dbReference type="ChEBI" id="CHEBI:30616"/>
        <dbReference type="ChEBI" id="CHEBI:83421"/>
        <dbReference type="ChEBI" id="CHEBI:456216"/>
        <dbReference type="EC" id="2.7.11.1"/>
    </reaction>
</comment>
<feature type="compositionally biased region" description="Basic and acidic residues" evidence="12">
    <location>
        <begin position="1259"/>
        <end position="1279"/>
    </location>
</feature>
<feature type="domain" description="AGC-kinase C-terminal" evidence="14">
    <location>
        <begin position="2176"/>
        <end position="2247"/>
    </location>
</feature>
<dbReference type="InterPro" id="IPR008271">
    <property type="entry name" value="Ser/Thr_kinase_AS"/>
</dbReference>
<feature type="compositionally biased region" description="Polar residues" evidence="12">
    <location>
        <begin position="762"/>
        <end position="773"/>
    </location>
</feature>
<feature type="compositionally biased region" description="Polar residues" evidence="12">
    <location>
        <begin position="1581"/>
        <end position="1593"/>
    </location>
</feature>
<feature type="region of interest" description="Disordered" evidence="12">
    <location>
        <begin position="119"/>
        <end position="257"/>
    </location>
</feature>
<dbReference type="Pfam" id="PF00433">
    <property type="entry name" value="Pkinase_C"/>
    <property type="match status" value="1"/>
</dbReference>
<feature type="compositionally biased region" description="Basic and acidic residues" evidence="12">
    <location>
        <begin position="738"/>
        <end position="757"/>
    </location>
</feature>
<keyword evidence="5" id="KW-0808">Transferase</keyword>
<feature type="compositionally biased region" description="Basic and acidic residues" evidence="12">
    <location>
        <begin position="1145"/>
        <end position="1164"/>
    </location>
</feature>
<feature type="compositionally biased region" description="Low complexity" evidence="12">
    <location>
        <begin position="1607"/>
        <end position="1617"/>
    </location>
</feature>
<feature type="compositionally biased region" description="Low complexity" evidence="12">
    <location>
        <begin position="911"/>
        <end position="927"/>
    </location>
</feature>
<feature type="compositionally biased region" description="Basic and acidic residues" evidence="12">
    <location>
        <begin position="580"/>
        <end position="601"/>
    </location>
</feature>
<evidence type="ECO:0000256" key="4">
    <source>
        <dbReference type="ARBA" id="ARBA00022553"/>
    </source>
</evidence>
<dbReference type="Gene3D" id="3.30.200.20">
    <property type="entry name" value="Phosphorylase Kinase, domain 1"/>
    <property type="match status" value="1"/>
</dbReference>
<dbReference type="InterPro" id="IPR000719">
    <property type="entry name" value="Prot_kinase_dom"/>
</dbReference>
<evidence type="ECO:0000313" key="15">
    <source>
        <dbReference type="EnsemblMetazoa" id="AALFPA23_017066.P24905"/>
    </source>
</evidence>
<dbReference type="SUPFAM" id="SSF56112">
    <property type="entry name" value="Protein kinase-like (PK-like)"/>
    <property type="match status" value="1"/>
</dbReference>
<feature type="compositionally biased region" description="Pro residues" evidence="12">
    <location>
        <begin position="928"/>
        <end position="941"/>
    </location>
</feature>
<sequence length="2274" mass="252069">MPLYSELYYNYIGNTPVIPTPLSSTILPSSNYTAPSYVGVSRGFQSPIIVGRTPSFTRGYVPKLTPITETPLTSARVTALTRANSSKFHPHTSPTYQKPRRVINTADIDVSASRYVRDHTPKRFLPSSPTSSFSSPEPSHTPVTSSTPDPTPASTTTSISAREQELMERVEQRRQRSTINRNRAVVRLNTMRARSKSRGSRGSTERKTPHHSPEPEPSFEEDMLLFKEPQSKTTSWRDQFRDELSLRPKKSEPAKSPGELLLEKHLIREGEDSPIILEQIIATSPVMMRRGTIRRKSAIKIPSFHEICEDINSDKLDDDLNAGELRRRASQIIEDEIAQFQQELQESNGLLGDDLEERIKEALEQQTVESVVEVPEKKKQKKFKRTRTKPLPKIDLENNVVYDQVDAAGNPLKITMDSPVIESSAPPKLLAEVESIEECTVFKLPKKKKLPEDLEVTTPPKKASQKITAKTIELETASPAQKIEVLIIDLPEAKVASLEEPTRKLEQPKPLTEKKPEPPEKKPLGSLAERKKILERQRKMDKLAKLTERRLPPVEAVPAVTAKTSDTKTENNKQDAAAATKEEIKPMEKTEQGKEAKDSRGGESVSAKKLLDSPKLPLKKLTQEAREPSPVPKVEEKRKNSSEESTVGVKNLKAAEKVTVESPKPTRKAVEMAASKTTAVDADSQKDSSSPKFPLKKLTQQPRESSPVLKTKTEVGKVESKAADKDAQADGKLTADSPKSKQEETKKLVPVQEKDVPLLKQTPEQPQKKSTQVLLDIGTAAKTEVKPKETVQAESTEKPNTDSAELKKATPVEPPKPKPLQDAPKHPFKKPISETPEPSPTPKPADVFKVPEVRPASPCKKPAPKQPPPVPDLPSDLTPPPTPTKPLKKTPVIAQEPPRPESPKAKPSPPSAIEAASKPTTPEQLLKAPPPPAEPPKPKPLLKPITARKRTANLNLPLSPEQQEEDFWSNIGTRETVSFARRKQNIERRNQMVLLKFAEQQEEEDEEDQEQEEEEQPEKTSKNVSTKVMTSPPAAAIADMPQWPKPIEEAVGVARKAFEVTPVRLDEVKKAPLVEQKQEAVKKAVGGPKEAVKEPVKVQKLDEPKAGVPSVMKIEAKEPPKDVPQLKETQELPKAGFLKKIAATEMKEPPKDTPQTKEKLEDQPKAGFLKKTVAAEVKDSQKDVPQPKETQEPPKVGFLKKTVTTEAKEPPKDTLQTIDSPKGGILGLKKVLPVEPKPTKEPLKTTEELLKTGLAGLKKTSEVEPKDAQKAKEPIEEPKAGFLSPKKIQEAKDRPNELPCTEDLPKEPPKAAVVDLKKTAGVAPKEPTKEQQVDPKGNPFGLKKTPEPSPKEPAKVIEAPEESPKKGFLALRKKIQDLETKQTSAESQKPPESPKKLLSPSPPNSPKKLIGQKLSPKELIKSVAPTIAAEAEKKLAQVQKTPKKLSPTKEEKPPQEAIVKPEVTPKEQQPEPQAAVEPKPVVDEGASAAAAATAEPKKTKIVKKVIKVVKPKAPAAPQPDAAKVEAEQRRIAQENAEKIKAKVNQITLNMGAKLDVEIKDCAKCQQATLTDTEKVPAKKPINTTTSAADSNPKTDLAKNKFGAVSNLSSLSTATTASDRSVTKQVLAGADQQSKQANQVIRRCSSSSSSEEEEEGTASETSFSGIEDDWSSEEEEMANDKAEKKKFDPQKRVKLSFEQMRKCYSKEEKCPIVLVARPRPLWKVKRHGHRHNRHADLTSSSSGSEDESGSATDQTSSETASTVDASSDLNTDSSINSSRGPKGSGKKKQVKSGSKTSDVGSDIYDNPMVIPLHSEPKGSAGSAVSSRDENNNDNSGGQLPPNEEDGENDKNAGNHEVRSTSTSSHDSGFYGGGTAPISPKKAMETSYTYAQFQKTGKLTAPATVIPRFRKYNVDDFHFLTVLGKGSFGKVFLAELRNTEYYYAVKCLKKDVVLEDDDVDCTLIERKVLALGTKHPFLCHLFCTFQTDSHLFFVMEYLNGGDLMFHIQQSGRFQEARAKFYAAEIVSGLKFLHRKGIVYRDLKLDNVLLDYDGHVRIADFGMCKLEIYLDRLADSFCGTPDYMAPEIIKGQKYNQAVDWWSFGVLVYEMLVGQSPFSGCDEDELFWSICNEIPWFPHFLSKDALKLLQSLLEKDATIRLGCFNTMDEDSDIKYHPFFESIDWQKLERRGLEPPFKPQVRHPLDTQYFDKQFTRERARLTPIDRNILASMNQGQFEGFTYTNPNNTLTTPEITYHPIRQAAMAASRHYCGYRRPYYY</sequence>
<evidence type="ECO:0000313" key="16">
    <source>
        <dbReference type="Proteomes" id="UP000069940"/>
    </source>
</evidence>
<feature type="compositionally biased region" description="Basic and acidic residues" evidence="12">
    <location>
        <begin position="1677"/>
        <end position="1690"/>
    </location>
</feature>
<dbReference type="RefSeq" id="XP_019530008.3">
    <property type="nucleotide sequence ID" value="XM_019674463.3"/>
</dbReference>
<dbReference type="PROSITE" id="PS00107">
    <property type="entry name" value="PROTEIN_KINASE_ATP"/>
    <property type="match status" value="1"/>
</dbReference>
<feature type="compositionally biased region" description="Pro residues" evidence="12">
    <location>
        <begin position="864"/>
        <end position="884"/>
    </location>
</feature>
<dbReference type="InterPro" id="IPR017892">
    <property type="entry name" value="Pkinase_C"/>
</dbReference>
<feature type="compositionally biased region" description="Basic and acidic residues" evidence="12">
    <location>
        <begin position="621"/>
        <end position="642"/>
    </location>
</feature>
<evidence type="ECO:0000256" key="6">
    <source>
        <dbReference type="ARBA" id="ARBA00022741"/>
    </source>
</evidence>
<feature type="compositionally biased region" description="Basic and acidic residues" evidence="12">
    <location>
        <begin position="1344"/>
        <end position="1355"/>
    </location>
</feature>
<dbReference type="PANTHER" id="PTHR24356">
    <property type="entry name" value="SERINE/THREONINE-PROTEIN KINASE"/>
    <property type="match status" value="1"/>
</dbReference>
<feature type="compositionally biased region" description="Basic and acidic residues" evidence="12">
    <location>
        <begin position="500"/>
        <end position="552"/>
    </location>
</feature>
<feature type="region of interest" description="Disordered" evidence="12">
    <location>
        <begin position="1715"/>
        <end position="1876"/>
    </location>
</feature>
<reference evidence="16" key="1">
    <citation type="journal article" date="2015" name="Proc. Natl. Acad. Sci. U.S.A.">
        <title>Genome sequence of the Asian Tiger mosquito, Aedes albopictus, reveals insights into its biology, genetics, and evolution.</title>
        <authorList>
            <person name="Chen X.G."/>
            <person name="Jiang X."/>
            <person name="Gu J."/>
            <person name="Xu M."/>
            <person name="Wu Y."/>
            <person name="Deng Y."/>
            <person name="Zhang C."/>
            <person name="Bonizzoni M."/>
            <person name="Dermauw W."/>
            <person name="Vontas J."/>
            <person name="Armbruster P."/>
            <person name="Huang X."/>
            <person name="Yang Y."/>
            <person name="Zhang H."/>
            <person name="He W."/>
            <person name="Peng H."/>
            <person name="Liu Y."/>
            <person name="Wu K."/>
            <person name="Chen J."/>
            <person name="Lirakis M."/>
            <person name="Topalis P."/>
            <person name="Van Leeuwen T."/>
            <person name="Hall A.B."/>
            <person name="Jiang X."/>
            <person name="Thorpe C."/>
            <person name="Mueller R.L."/>
            <person name="Sun C."/>
            <person name="Waterhouse R.M."/>
            <person name="Yan G."/>
            <person name="Tu Z.J."/>
            <person name="Fang X."/>
            <person name="James A.A."/>
        </authorList>
    </citation>
    <scope>NUCLEOTIDE SEQUENCE [LARGE SCALE GENOMIC DNA]</scope>
    <source>
        <strain evidence="16">Foshan</strain>
    </source>
</reference>
<evidence type="ECO:0000256" key="2">
    <source>
        <dbReference type="ARBA" id="ARBA00012513"/>
    </source>
</evidence>
<keyword evidence="8 11" id="KW-0067">ATP-binding</keyword>
<feature type="domain" description="Protein kinase" evidence="13">
    <location>
        <begin position="1915"/>
        <end position="2175"/>
    </location>
</feature>
<feature type="compositionally biased region" description="Basic and acidic residues" evidence="12">
    <location>
        <begin position="1287"/>
        <end position="1296"/>
    </location>
</feature>
<feature type="compositionally biased region" description="Low complexity" evidence="12">
    <location>
        <begin position="126"/>
        <end position="160"/>
    </location>
</feature>
<proteinExistence type="inferred from homology"/>
<feature type="region of interest" description="Disordered" evidence="12">
    <location>
        <begin position="1434"/>
        <end position="1496"/>
    </location>
</feature>
<evidence type="ECO:0000259" key="14">
    <source>
        <dbReference type="PROSITE" id="PS51285"/>
    </source>
</evidence>
<dbReference type="SMART" id="SM00133">
    <property type="entry name" value="S_TK_X"/>
    <property type="match status" value="1"/>
</dbReference>
<dbReference type="PROSITE" id="PS50011">
    <property type="entry name" value="PROTEIN_KINASE_DOM"/>
    <property type="match status" value="1"/>
</dbReference>
<feature type="region of interest" description="Disordered" evidence="12">
    <location>
        <begin position="496"/>
        <end position="969"/>
    </location>
</feature>
<evidence type="ECO:0000259" key="13">
    <source>
        <dbReference type="PROSITE" id="PS50011"/>
    </source>
</evidence>
<comment type="catalytic activity">
    <reaction evidence="9">
        <text>L-threonyl-[protein] + ATP = O-phospho-L-threonyl-[protein] + ADP + H(+)</text>
        <dbReference type="Rhea" id="RHEA:46608"/>
        <dbReference type="Rhea" id="RHEA-COMP:11060"/>
        <dbReference type="Rhea" id="RHEA-COMP:11605"/>
        <dbReference type="ChEBI" id="CHEBI:15378"/>
        <dbReference type="ChEBI" id="CHEBI:30013"/>
        <dbReference type="ChEBI" id="CHEBI:30616"/>
        <dbReference type="ChEBI" id="CHEBI:61977"/>
        <dbReference type="ChEBI" id="CHEBI:456216"/>
        <dbReference type="EC" id="2.7.11.1"/>
    </reaction>
</comment>
<feature type="region of interest" description="Disordered" evidence="12">
    <location>
        <begin position="1569"/>
        <end position="1691"/>
    </location>
</feature>
<evidence type="ECO:0000256" key="5">
    <source>
        <dbReference type="ARBA" id="ARBA00022679"/>
    </source>
</evidence>
<evidence type="ECO:0000256" key="11">
    <source>
        <dbReference type="PROSITE-ProRule" id="PRU10141"/>
    </source>
</evidence>
<feature type="compositionally biased region" description="Basic and acidic residues" evidence="12">
    <location>
        <begin position="238"/>
        <end position="253"/>
    </location>
</feature>
<dbReference type="PRINTS" id="PR01217">
    <property type="entry name" value="PRICHEXTENSN"/>
</dbReference>
<dbReference type="GeneID" id="109401866"/>
<dbReference type="PANTHER" id="PTHR24356:SF347">
    <property type="entry name" value="PROTEIN KINASE C DELTA TYPE HOMOLOG-RELATED"/>
    <property type="match status" value="1"/>
</dbReference>
<keyword evidence="16" id="KW-1185">Reference proteome</keyword>
<dbReference type="InterPro" id="IPR000961">
    <property type="entry name" value="AGC-kinase_C"/>
</dbReference>
<dbReference type="SMART" id="SM00220">
    <property type="entry name" value="S_TKc"/>
    <property type="match status" value="1"/>
</dbReference>
<evidence type="ECO:0000256" key="10">
    <source>
        <dbReference type="ARBA" id="ARBA00048679"/>
    </source>
</evidence>
<feature type="compositionally biased region" description="Basic and acidic residues" evidence="12">
    <location>
        <begin position="1090"/>
        <end position="1105"/>
    </location>
</feature>
<dbReference type="PROSITE" id="PS00108">
    <property type="entry name" value="PROTEIN_KINASE_ST"/>
    <property type="match status" value="1"/>
</dbReference>
<feature type="compositionally biased region" description="Basic and acidic residues" evidence="12">
    <location>
        <begin position="1847"/>
        <end position="1857"/>
    </location>
</feature>
<keyword evidence="7" id="KW-0418">Kinase</keyword>
<dbReference type="EnsemblMetazoa" id="AALFPA23_017066.R24905">
    <property type="protein sequence ID" value="AALFPA23_017066.P24905"/>
    <property type="gene ID" value="AALFPA23_017066"/>
</dbReference>
<feature type="binding site" evidence="11">
    <location>
        <position position="1944"/>
    </location>
    <ligand>
        <name>ATP</name>
        <dbReference type="ChEBI" id="CHEBI:30616"/>
    </ligand>
</feature>
<feature type="compositionally biased region" description="Basic and acidic residues" evidence="12">
    <location>
        <begin position="203"/>
        <end position="214"/>
    </location>
</feature>
<evidence type="ECO:0000256" key="8">
    <source>
        <dbReference type="ARBA" id="ARBA00022840"/>
    </source>
</evidence>
<feature type="region of interest" description="Disordered" evidence="12">
    <location>
        <begin position="1256"/>
        <end position="1416"/>
    </location>
</feature>
<keyword evidence="4" id="KW-0597">Phosphoprotein</keyword>
<feature type="compositionally biased region" description="Basic and acidic residues" evidence="12">
    <location>
        <begin position="783"/>
        <end position="810"/>
    </location>
</feature>
<feature type="region of interest" description="Disordered" evidence="12">
    <location>
        <begin position="996"/>
        <end position="1028"/>
    </location>
</feature>
<dbReference type="InterPro" id="IPR050236">
    <property type="entry name" value="Ser_Thr_kinase_AGC"/>
</dbReference>
<dbReference type="EC" id="2.7.11.1" evidence="2"/>
<evidence type="ECO:0000256" key="1">
    <source>
        <dbReference type="ARBA" id="ARBA00009903"/>
    </source>
</evidence>
<dbReference type="PROSITE" id="PS51285">
    <property type="entry name" value="AGC_KINASE_CTER"/>
    <property type="match status" value="1"/>
</dbReference>
<keyword evidence="6 11" id="KW-0547">Nucleotide-binding</keyword>
<feature type="compositionally biased region" description="Polar residues" evidence="12">
    <location>
        <begin position="1750"/>
        <end position="1775"/>
    </location>
</feature>
<accession>A0ABM1ZC17</accession>
<feature type="compositionally biased region" description="Basic and acidic residues" evidence="12">
    <location>
        <begin position="1176"/>
        <end position="1192"/>
    </location>
</feature>
<feature type="compositionally biased region" description="Basic and acidic residues" evidence="12">
    <location>
        <begin position="1114"/>
        <end position="1131"/>
    </location>
</feature>
<name>A0ABM1ZC17_AEDAL</name>
<dbReference type="Proteomes" id="UP000069940">
    <property type="component" value="Unassembled WGS sequence"/>
</dbReference>
<evidence type="ECO:0000256" key="12">
    <source>
        <dbReference type="SAM" id="MobiDB-lite"/>
    </source>
</evidence>
<keyword evidence="3" id="KW-0723">Serine/threonine-protein kinase</keyword>
<feature type="compositionally biased region" description="Acidic residues" evidence="12">
    <location>
        <begin position="1000"/>
        <end position="1016"/>
    </location>
</feature>
<feature type="compositionally biased region" description="Acidic residues" evidence="12">
    <location>
        <begin position="1665"/>
        <end position="1676"/>
    </location>
</feature>
<dbReference type="InterPro" id="IPR017441">
    <property type="entry name" value="Protein_kinase_ATP_BS"/>
</dbReference>
<evidence type="ECO:0000256" key="3">
    <source>
        <dbReference type="ARBA" id="ARBA00022527"/>
    </source>
</evidence>
<organism evidence="15 16">
    <name type="scientific">Aedes albopictus</name>
    <name type="common">Asian tiger mosquito</name>
    <name type="synonym">Stegomyia albopicta</name>
    <dbReference type="NCBI Taxonomy" id="7160"/>
    <lineage>
        <taxon>Eukaryota</taxon>
        <taxon>Metazoa</taxon>
        <taxon>Ecdysozoa</taxon>
        <taxon>Arthropoda</taxon>
        <taxon>Hexapoda</taxon>
        <taxon>Insecta</taxon>
        <taxon>Pterygota</taxon>
        <taxon>Neoptera</taxon>
        <taxon>Endopterygota</taxon>
        <taxon>Diptera</taxon>
        <taxon>Nematocera</taxon>
        <taxon>Culicoidea</taxon>
        <taxon>Culicidae</taxon>
        <taxon>Culicinae</taxon>
        <taxon>Aedini</taxon>
        <taxon>Aedes</taxon>
        <taxon>Stegomyia</taxon>
    </lineage>
</organism>
<evidence type="ECO:0000256" key="9">
    <source>
        <dbReference type="ARBA" id="ARBA00047899"/>
    </source>
</evidence>
<feature type="compositionally biased region" description="Basic and acidic residues" evidence="12">
    <location>
        <begin position="162"/>
        <end position="174"/>
    </location>
</feature>
<reference evidence="15" key="2">
    <citation type="submission" date="2025-05" db="UniProtKB">
        <authorList>
            <consortium name="EnsemblMetazoa"/>
        </authorList>
    </citation>
    <scope>IDENTIFICATION</scope>
    <source>
        <strain evidence="15">Foshan</strain>
    </source>
</reference>
<dbReference type="Gene3D" id="1.10.510.10">
    <property type="entry name" value="Transferase(Phosphotransferase) domain 1"/>
    <property type="match status" value="1"/>
</dbReference>
<protein>
    <recommendedName>
        <fullName evidence="2">non-specific serine/threonine protein kinase</fullName>
        <ecNumber evidence="2">2.7.11.1</ecNumber>
    </recommendedName>
</protein>
<dbReference type="Pfam" id="PF00069">
    <property type="entry name" value="Pkinase"/>
    <property type="match status" value="1"/>
</dbReference>
<dbReference type="InterPro" id="IPR011009">
    <property type="entry name" value="Kinase-like_dom_sf"/>
</dbReference>
<feature type="compositionally biased region" description="Basic and acidic residues" evidence="12">
    <location>
        <begin position="711"/>
        <end position="729"/>
    </location>
</feature>
<feature type="region of interest" description="Disordered" evidence="12">
    <location>
        <begin position="1078"/>
        <end position="1224"/>
    </location>
</feature>
<feature type="compositionally biased region" description="Basic residues" evidence="12">
    <location>
        <begin position="1719"/>
        <end position="1732"/>
    </location>
</feature>
<comment type="similarity">
    <text evidence="1">Belongs to the protein kinase superfamily. AGC Ser/Thr protein kinase family.</text>
</comment>
<evidence type="ECO:0000256" key="7">
    <source>
        <dbReference type="ARBA" id="ARBA00022777"/>
    </source>
</evidence>